<organism evidence="4 5">
    <name type="scientific">Anaeromyxobacter dehalogenans (strain ATCC BAA-258 / DSM 21875 / 2CP-1)</name>
    <dbReference type="NCBI Taxonomy" id="455488"/>
    <lineage>
        <taxon>Bacteria</taxon>
        <taxon>Pseudomonadati</taxon>
        <taxon>Myxococcota</taxon>
        <taxon>Myxococcia</taxon>
        <taxon>Myxococcales</taxon>
        <taxon>Cystobacterineae</taxon>
        <taxon>Anaeromyxobacteraceae</taxon>
        <taxon>Anaeromyxobacter</taxon>
    </lineage>
</organism>
<dbReference type="PANTHER" id="PTHR34136:SF1">
    <property type="entry name" value="UDP-N-ACETYL-D-MANNOSAMINURONIC ACID TRANSFERASE"/>
    <property type="match status" value="1"/>
</dbReference>
<keyword evidence="2 4" id="KW-0808">Transferase</keyword>
<protein>
    <submittedName>
        <fullName evidence="4">Glycosyl transferase, WecB/TagA/CpsF family</fullName>
    </submittedName>
</protein>
<dbReference type="EMBL" id="CP001359">
    <property type="protein sequence ID" value="ACL66290.1"/>
    <property type="molecule type" value="Genomic_DNA"/>
</dbReference>
<dbReference type="Proteomes" id="UP000007089">
    <property type="component" value="Chromosome"/>
</dbReference>
<dbReference type="PANTHER" id="PTHR34136">
    <property type="match status" value="1"/>
</dbReference>
<dbReference type="GO" id="GO:0016758">
    <property type="term" value="F:hexosyltransferase activity"/>
    <property type="evidence" value="ECO:0007669"/>
    <property type="project" value="TreeGrafter"/>
</dbReference>
<reference evidence="4" key="1">
    <citation type="submission" date="2009-01" db="EMBL/GenBank/DDBJ databases">
        <title>Complete sequence of Anaeromyxobacter dehalogenans 2CP-1.</title>
        <authorList>
            <consortium name="US DOE Joint Genome Institute"/>
            <person name="Lucas S."/>
            <person name="Copeland A."/>
            <person name="Lapidus A."/>
            <person name="Glavina del Rio T."/>
            <person name="Dalin E."/>
            <person name="Tice H."/>
            <person name="Bruce D."/>
            <person name="Goodwin L."/>
            <person name="Pitluck S."/>
            <person name="Saunders E."/>
            <person name="Brettin T."/>
            <person name="Detter J.C."/>
            <person name="Han C."/>
            <person name="Larimer F."/>
            <person name="Land M."/>
            <person name="Hauser L."/>
            <person name="Kyrpides N."/>
            <person name="Ovchinnikova G."/>
            <person name="Beliaev A.S."/>
            <person name="Richardson P."/>
        </authorList>
    </citation>
    <scope>NUCLEOTIDE SEQUENCE</scope>
    <source>
        <strain evidence="4">2CP-1</strain>
    </source>
</reference>
<evidence type="ECO:0000256" key="3">
    <source>
        <dbReference type="SAM" id="MobiDB-lite"/>
    </source>
</evidence>
<sequence length="293" mass="30809">MVPGAGSAEAKAHGGAGSGVRRVRIGQLWLDALTAAEALDRVEALVAAGLGGSVFTPNVDHVVTAEDDCAFRAAYAAASLSLADGQALVWATRLLGTPVPEKVSGSDLVWPLMERAAGARWGVYLLGGGPGAAEVAAARLERELGVRIVGVDAPRIAVDGDASESAVLERVRRSGAHVVVVGLGAPKQERFIHRAAEALRPAVAFGLGASIDFLAGRVRRAPGWISRAGLEWMFRLVQEPRRLAHRYLVKDPRFLGVLARTARLPAGERQARRRAQPTRDAVAAAPRRTGGTP</sequence>
<evidence type="ECO:0000256" key="1">
    <source>
        <dbReference type="ARBA" id="ARBA00022676"/>
    </source>
</evidence>
<feature type="region of interest" description="Disordered" evidence="3">
    <location>
        <begin position="266"/>
        <end position="293"/>
    </location>
</feature>
<evidence type="ECO:0000256" key="2">
    <source>
        <dbReference type="ARBA" id="ARBA00022679"/>
    </source>
</evidence>
<dbReference type="Pfam" id="PF03808">
    <property type="entry name" value="Glyco_tran_WecG"/>
    <property type="match status" value="1"/>
</dbReference>
<gene>
    <name evidence="4" type="ordered locus">A2cp1_2953</name>
</gene>
<accession>B8JFB3</accession>
<keyword evidence="1" id="KW-0328">Glycosyltransferase</keyword>
<evidence type="ECO:0000313" key="5">
    <source>
        <dbReference type="Proteomes" id="UP000007089"/>
    </source>
</evidence>
<keyword evidence="5" id="KW-1185">Reference proteome</keyword>
<proteinExistence type="predicted"/>
<evidence type="ECO:0000313" key="4">
    <source>
        <dbReference type="EMBL" id="ACL66290.1"/>
    </source>
</evidence>
<dbReference type="InterPro" id="IPR004629">
    <property type="entry name" value="WecG_TagA_CpsF"/>
</dbReference>
<dbReference type="CDD" id="cd06533">
    <property type="entry name" value="Glyco_transf_WecG_TagA"/>
    <property type="match status" value="1"/>
</dbReference>
<name>B8JFB3_ANAD2</name>
<dbReference type="CAZy" id="GT26">
    <property type="family name" value="Glycosyltransferase Family 26"/>
</dbReference>
<dbReference type="AlphaFoldDB" id="B8JFB3"/>
<dbReference type="KEGG" id="acp:A2cp1_2953"/>
<dbReference type="NCBIfam" id="TIGR00696">
    <property type="entry name" value="wecG_tagA_cpsF"/>
    <property type="match status" value="1"/>
</dbReference>
<dbReference type="RefSeq" id="WP_012634023.1">
    <property type="nucleotide sequence ID" value="NC_011891.1"/>
</dbReference>
<dbReference type="HOGENOM" id="CLU_063203_0_1_7"/>